<name>A0A1M5GE79_9FLAO</name>
<dbReference type="EMBL" id="FQVE01000004">
    <property type="protein sequence ID" value="SHG01999.1"/>
    <property type="molecule type" value="Genomic_DNA"/>
</dbReference>
<dbReference type="Proteomes" id="UP000184108">
    <property type="component" value="Unassembled WGS sequence"/>
</dbReference>
<proteinExistence type="predicted"/>
<sequence>MLFSLSLSSSIFFMLMELAVFQELTEEITLECFYMTESQQEEKVIQLIDLHHFVECYHSPVRILSYIHHPLNIIEEDGIKKGILFYDLKHFTPFNWNAFEEFKRQNHLKELWFVFVEEDPIYDTAHHTDFITENSIEIFYDRIFLFNFFQSVIKPLK</sequence>
<reference evidence="2" key="1">
    <citation type="submission" date="2016-11" db="EMBL/GenBank/DDBJ databases">
        <authorList>
            <person name="Varghese N."/>
            <person name="Submissions S."/>
        </authorList>
    </citation>
    <scope>NUCLEOTIDE SEQUENCE [LARGE SCALE GENOMIC DNA]</scope>
    <source>
        <strain evidence="2">YR203</strain>
    </source>
</reference>
<evidence type="ECO:0000313" key="2">
    <source>
        <dbReference type="Proteomes" id="UP000184108"/>
    </source>
</evidence>
<accession>A0A1M5GE79</accession>
<dbReference type="AlphaFoldDB" id="A0A1M5GE79"/>
<organism evidence="1 2">
    <name type="scientific">Chryseobacterium vrystaatense</name>
    <dbReference type="NCBI Taxonomy" id="307480"/>
    <lineage>
        <taxon>Bacteria</taxon>
        <taxon>Pseudomonadati</taxon>
        <taxon>Bacteroidota</taxon>
        <taxon>Flavobacteriia</taxon>
        <taxon>Flavobacteriales</taxon>
        <taxon>Weeksellaceae</taxon>
        <taxon>Chryseobacterium group</taxon>
        <taxon>Chryseobacterium</taxon>
    </lineage>
</organism>
<evidence type="ECO:0000313" key="1">
    <source>
        <dbReference type="EMBL" id="SHG01999.1"/>
    </source>
</evidence>
<gene>
    <name evidence="1" type="ORF">SAMN02787073_3325</name>
</gene>
<protein>
    <submittedName>
        <fullName evidence="1">Uncharacterized protein</fullName>
    </submittedName>
</protein>